<protein>
    <recommendedName>
        <fullName evidence="4">Beta-barrel porin 2</fullName>
    </recommendedName>
</protein>
<evidence type="ECO:0000256" key="1">
    <source>
        <dbReference type="SAM" id="MobiDB-lite"/>
    </source>
</evidence>
<sequence length="475" mass="52097">MECGSAFSRLDANEERRGTSRAATSLRRRGLKIAPAPAAAIVLGLASPANAQVIPTTPEEVAPPWNAQRIFESSPQPNLTDPDSRDEVAPEDTPVKDRQQPGYEPVGIRAGSWMFSPALISGGFYDSNVFSSNTNKRSDIAAVFEPSLRANTLWDQHGIDLRLDAQSTVYNQNPGLDQTNASLKGNAWFDIAHDLAVLTNFQIAHLNEGVGTLSSPSNAVQPTPYDLFSGDISLRKEFNRLTASIGIRTDSYQYGTTRAQDGAVIDESSRDGQIYSLHGRIDYAFSQTLGWFSSAEGNERDIRGLPGQPLDSQGYRALSGITVQLTNLISGEFGAGYVQQRFDDPTIGTIEGPSYRAKLTWRPTRLLDVHFSAEQLVTETADTSSVGVLADAVQLGIDYELRRNIIVSLDGGYENDQFFGQLREDHVVTTDATIKYLLNRFGAISLFYRYTSRNSDIPAFSYDKDQVGINVTAQF</sequence>
<evidence type="ECO:0000313" key="2">
    <source>
        <dbReference type="EMBL" id="SHG53346.1"/>
    </source>
</evidence>
<proteinExistence type="predicted"/>
<accession>A0A1M5KKR0</accession>
<gene>
    <name evidence="2" type="ORF">SAMN05443248_1870</name>
</gene>
<dbReference type="RefSeq" id="WP_079600972.1">
    <property type="nucleotide sequence ID" value="NZ_LT670817.1"/>
</dbReference>
<feature type="region of interest" description="Disordered" evidence="1">
    <location>
        <begin position="1"/>
        <end position="29"/>
    </location>
</feature>
<dbReference type="Proteomes" id="UP000189796">
    <property type="component" value="Chromosome I"/>
</dbReference>
<dbReference type="InterPro" id="IPR018759">
    <property type="entry name" value="BBP2_2"/>
</dbReference>
<organism evidence="2 3">
    <name type="scientific">Bradyrhizobium erythrophlei</name>
    <dbReference type="NCBI Taxonomy" id="1437360"/>
    <lineage>
        <taxon>Bacteria</taxon>
        <taxon>Pseudomonadati</taxon>
        <taxon>Pseudomonadota</taxon>
        <taxon>Alphaproteobacteria</taxon>
        <taxon>Hyphomicrobiales</taxon>
        <taxon>Nitrobacteraceae</taxon>
        <taxon>Bradyrhizobium</taxon>
    </lineage>
</organism>
<evidence type="ECO:0008006" key="4">
    <source>
        <dbReference type="Google" id="ProtNLM"/>
    </source>
</evidence>
<feature type="compositionally biased region" description="Polar residues" evidence="1">
    <location>
        <begin position="71"/>
        <end position="81"/>
    </location>
</feature>
<dbReference type="OrthoDB" id="7398962at2"/>
<dbReference type="AlphaFoldDB" id="A0A1M5KKR0"/>
<feature type="compositionally biased region" description="Basic and acidic residues" evidence="1">
    <location>
        <begin position="82"/>
        <end position="99"/>
    </location>
</feature>
<dbReference type="EMBL" id="LT670817">
    <property type="protein sequence ID" value="SHG53346.1"/>
    <property type="molecule type" value="Genomic_DNA"/>
</dbReference>
<dbReference type="Pfam" id="PF10082">
    <property type="entry name" value="BBP2_2"/>
    <property type="match status" value="1"/>
</dbReference>
<name>A0A1M5KKR0_9BRAD</name>
<evidence type="ECO:0000313" key="3">
    <source>
        <dbReference type="Proteomes" id="UP000189796"/>
    </source>
</evidence>
<reference evidence="2 3" key="1">
    <citation type="submission" date="2016-11" db="EMBL/GenBank/DDBJ databases">
        <authorList>
            <person name="Jaros S."/>
            <person name="Januszkiewicz K."/>
            <person name="Wedrychowicz H."/>
        </authorList>
    </citation>
    <scope>NUCLEOTIDE SEQUENCE [LARGE SCALE GENOMIC DNA]</scope>
    <source>
        <strain evidence="2 3">GAS138</strain>
    </source>
</reference>
<feature type="region of interest" description="Disordered" evidence="1">
    <location>
        <begin position="71"/>
        <end position="103"/>
    </location>
</feature>